<sequence>MITRTPDPLSSLFDASPKRNVPAITLTSDSLSSLSEAPPRRVDSVALLPPDTPETGSQASLDLWSPDLTESDRRTLVQEWPVITEDPKNADPGTDNKVTGSSSLRRRFPARTATSDHDNVESGNAISFSPAGDDPRTSFADQDVVRSPWTIRPTESPEQWKHFFDPADKDKYRVHFSPLSVLPISSITGAFSAASTSSVSIASSTFNVVTHYQVLCQANAVDDLESVKDHLIEEWKYTGGFLVGKIAVDATVFGFSSGSLLTITTSSLRALVISAASAALGLLVVVWLFVRCSCIDGEGFKRLAKGSDPIFLFFSLKARLPAFLAILSVAALAFAIISTALTFGFALGDWFASFGDPDIISAPGITPVFVTTTSQSGASFTSPTAVLESGGGMSRNMLRQWSLFLERASASRLVGSGFATKVLHSHGPGLRYKILQTRPVRPRTSARYISFGTLDRRKLRATDYVELAGLQRPTTTFKADLPDDTALRFSHKWRWQYASEPGILDRFMRFPPDARGFLYYHPPTSPFHFPRLKLFDHGHIRLRKTSGGDPALFDEGSDLLLPSGAPWSAYTGLSWRHTPRALGLVNTSLSSLIISEGLASTSEIARWFADRPLYQAAAVWRTHRQPLLLDFTSRTRIDVNGEAAFSPSFQQVALGTSRGKPIWKSGVAVCRFEPLDRDESGKVASLGLRVLQILEPFVMHDYARDKADLRNGLIPTEGALYLRPWRSKRRQPVVVYRFTTMLNSRARNALVRLFATDHLEQEASTWNVER</sequence>
<proteinExistence type="predicted"/>
<accession>A0ACB8QW69</accession>
<dbReference type="EMBL" id="MU273478">
    <property type="protein sequence ID" value="KAI0035907.1"/>
    <property type="molecule type" value="Genomic_DNA"/>
</dbReference>
<reference evidence="1" key="2">
    <citation type="journal article" date="2022" name="New Phytol.">
        <title>Evolutionary transition to the ectomycorrhizal habit in the genomes of a hyperdiverse lineage of mushroom-forming fungi.</title>
        <authorList>
            <person name="Looney B."/>
            <person name="Miyauchi S."/>
            <person name="Morin E."/>
            <person name="Drula E."/>
            <person name="Courty P.E."/>
            <person name="Kohler A."/>
            <person name="Kuo A."/>
            <person name="LaButti K."/>
            <person name="Pangilinan J."/>
            <person name="Lipzen A."/>
            <person name="Riley R."/>
            <person name="Andreopoulos W."/>
            <person name="He G."/>
            <person name="Johnson J."/>
            <person name="Nolan M."/>
            <person name="Tritt A."/>
            <person name="Barry K.W."/>
            <person name="Grigoriev I.V."/>
            <person name="Nagy L.G."/>
            <person name="Hibbett D."/>
            <person name="Henrissat B."/>
            <person name="Matheny P.B."/>
            <person name="Labbe J."/>
            <person name="Martin F.M."/>
        </authorList>
    </citation>
    <scope>NUCLEOTIDE SEQUENCE</scope>
    <source>
        <strain evidence="1">EC-137</strain>
    </source>
</reference>
<evidence type="ECO:0000313" key="2">
    <source>
        <dbReference type="Proteomes" id="UP000814128"/>
    </source>
</evidence>
<keyword evidence="2" id="KW-1185">Reference proteome</keyword>
<protein>
    <submittedName>
        <fullName evidence="1">Uncharacterized protein</fullName>
    </submittedName>
</protein>
<reference evidence="1" key="1">
    <citation type="submission" date="2021-02" db="EMBL/GenBank/DDBJ databases">
        <authorList>
            <consortium name="DOE Joint Genome Institute"/>
            <person name="Ahrendt S."/>
            <person name="Looney B.P."/>
            <person name="Miyauchi S."/>
            <person name="Morin E."/>
            <person name="Drula E."/>
            <person name="Courty P.E."/>
            <person name="Chicoki N."/>
            <person name="Fauchery L."/>
            <person name="Kohler A."/>
            <person name="Kuo A."/>
            <person name="Labutti K."/>
            <person name="Pangilinan J."/>
            <person name="Lipzen A."/>
            <person name="Riley R."/>
            <person name="Andreopoulos W."/>
            <person name="He G."/>
            <person name="Johnson J."/>
            <person name="Barry K.W."/>
            <person name="Grigoriev I.V."/>
            <person name="Nagy L."/>
            <person name="Hibbett D."/>
            <person name="Henrissat B."/>
            <person name="Matheny P.B."/>
            <person name="Labbe J."/>
            <person name="Martin F."/>
        </authorList>
    </citation>
    <scope>NUCLEOTIDE SEQUENCE</scope>
    <source>
        <strain evidence="1">EC-137</strain>
    </source>
</reference>
<organism evidence="1 2">
    <name type="scientific">Vararia minispora EC-137</name>
    <dbReference type="NCBI Taxonomy" id="1314806"/>
    <lineage>
        <taxon>Eukaryota</taxon>
        <taxon>Fungi</taxon>
        <taxon>Dikarya</taxon>
        <taxon>Basidiomycota</taxon>
        <taxon>Agaricomycotina</taxon>
        <taxon>Agaricomycetes</taxon>
        <taxon>Russulales</taxon>
        <taxon>Lachnocladiaceae</taxon>
        <taxon>Vararia</taxon>
    </lineage>
</organism>
<name>A0ACB8QW69_9AGAM</name>
<dbReference type="Proteomes" id="UP000814128">
    <property type="component" value="Unassembled WGS sequence"/>
</dbReference>
<comment type="caution">
    <text evidence="1">The sequence shown here is derived from an EMBL/GenBank/DDBJ whole genome shotgun (WGS) entry which is preliminary data.</text>
</comment>
<gene>
    <name evidence="1" type="ORF">K488DRAFT_82666</name>
</gene>
<evidence type="ECO:0000313" key="1">
    <source>
        <dbReference type="EMBL" id="KAI0035907.1"/>
    </source>
</evidence>